<dbReference type="NCBIfam" id="TIGR03666">
    <property type="entry name" value="Rv2061_F420"/>
    <property type="match status" value="1"/>
</dbReference>
<gene>
    <name evidence="3" type="ORF">GV791_13390</name>
</gene>
<proteinExistence type="predicted"/>
<comment type="caution">
    <text evidence="3">The sequence shown here is derived from an EMBL/GenBank/DDBJ whole genome shotgun (WGS) entry which is preliminary data.</text>
</comment>
<feature type="domain" description="Pyridoxamine 5'-phosphate oxidase N-terminal" evidence="2">
    <location>
        <begin position="7"/>
        <end position="97"/>
    </location>
</feature>
<protein>
    <submittedName>
        <fullName evidence="3">PPOX class F420-dependent oxidoreductase</fullName>
        <ecNumber evidence="3">1.-.-.-</ecNumber>
    </submittedName>
</protein>
<dbReference type="Pfam" id="PF01243">
    <property type="entry name" value="PNPOx_N"/>
    <property type="match status" value="1"/>
</dbReference>
<evidence type="ECO:0000256" key="1">
    <source>
        <dbReference type="ARBA" id="ARBA00023002"/>
    </source>
</evidence>
<dbReference type="Proteomes" id="UP000471166">
    <property type="component" value="Unassembled WGS sequence"/>
</dbReference>
<dbReference type="GO" id="GO:0016627">
    <property type="term" value="F:oxidoreductase activity, acting on the CH-CH group of donors"/>
    <property type="evidence" value="ECO:0007669"/>
    <property type="project" value="TreeGrafter"/>
</dbReference>
<dbReference type="RefSeq" id="WP_163844826.1">
    <property type="nucleotide sequence ID" value="NZ_AP026979.1"/>
</dbReference>
<dbReference type="EC" id="1.-.-.-" evidence="3"/>
<dbReference type="InterPro" id="IPR052019">
    <property type="entry name" value="F420H2_bilvrd_red/Heme_oxyg"/>
</dbReference>
<organism evidence="3 4">
    <name type="scientific">Nocardia cyriacigeorgica</name>
    <dbReference type="NCBI Taxonomy" id="135487"/>
    <lineage>
        <taxon>Bacteria</taxon>
        <taxon>Bacillati</taxon>
        <taxon>Actinomycetota</taxon>
        <taxon>Actinomycetes</taxon>
        <taxon>Mycobacteriales</taxon>
        <taxon>Nocardiaceae</taxon>
        <taxon>Nocardia</taxon>
    </lineage>
</organism>
<sequence>MTWNDLATSKYALLTTYKKDGTPVGTPVWVAPDGDRILIWTTRESWKVRRMRRDPRVLLQECDNRGRTLCTEVHTGTATILDADGTRHVRDTVASKYGILGALAIRGHRLLRGAEASVGIAIAESGS</sequence>
<dbReference type="PANTHER" id="PTHR35176:SF11">
    <property type="entry name" value="PYRIDOXAMINE 5'-PHOSPHATE OXIDASE FAMILY PROTEIN"/>
    <property type="match status" value="1"/>
</dbReference>
<dbReference type="Gene3D" id="2.30.110.10">
    <property type="entry name" value="Electron Transport, Fmn-binding Protein, Chain A"/>
    <property type="match status" value="1"/>
</dbReference>
<dbReference type="InterPro" id="IPR011576">
    <property type="entry name" value="Pyridox_Oxase_N"/>
</dbReference>
<accession>A0A6P1CLT3</accession>
<dbReference type="AlphaFoldDB" id="A0A6P1CLT3"/>
<dbReference type="EMBL" id="JAAGVB010000018">
    <property type="protein sequence ID" value="NEW33549.1"/>
    <property type="molecule type" value="Genomic_DNA"/>
</dbReference>
<keyword evidence="1 3" id="KW-0560">Oxidoreductase</keyword>
<dbReference type="GO" id="GO:0070967">
    <property type="term" value="F:coenzyme F420 binding"/>
    <property type="evidence" value="ECO:0007669"/>
    <property type="project" value="TreeGrafter"/>
</dbReference>
<evidence type="ECO:0000313" key="3">
    <source>
        <dbReference type="EMBL" id="NEW33549.1"/>
    </source>
</evidence>
<evidence type="ECO:0000259" key="2">
    <source>
        <dbReference type="Pfam" id="PF01243"/>
    </source>
</evidence>
<dbReference type="InterPro" id="IPR019965">
    <property type="entry name" value="PPOX_F420-dep_Rv2061_put"/>
</dbReference>
<name>A0A6P1CLT3_9NOCA</name>
<dbReference type="PANTHER" id="PTHR35176">
    <property type="entry name" value="HEME OXYGENASE HI_0854-RELATED"/>
    <property type="match status" value="1"/>
</dbReference>
<dbReference type="GO" id="GO:0005829">
    <property type="term" value="C:cytosol"/>
    <property type="evidence" value="ECO:0007669"/>
    <property type="project" value="TreeGrafter"/>
</dbReference>
<dbReference type="SUPFAM" id="SSF50475">
    <property type="entry name" value="FMN-binding split barrel"/>
    <property type="match status" value="1"/>
</dbReference>
<evidence type="ECO:0000313" key="4">
    <source>
        <dbReference type="Proteomes" id="UP000471166"/>
    </source>
</evidence>
<dbReference type="InterPro" id="IPR012349">
    <property type="entry name" value="Split_barrel_FMN-bd"/>
</dbReference>
<reference evidence="3 4" key="1">
    <citation type="submission" date="2020-01" db="EMBL/GenBank/DDBJ databases">
        <title>Genetics and antimicrobial susceptibilities of Nocardia species isolated from the soil; a comparison with species isolated from humans.</title>
        <authorList>
            <person name="Carrasco G."/>
            <person name="Monzon S."/>
            <person name="Sansegundo M."/>
            <person name="Garcia E."/>
            <person name="Garrido N."/>
            <person name="Medina M.J."/>
            <person name="Villalon P."/>
            <person name="Ramirez-Arocha A.C."/>
            <person name="Jimenez P."/>
            <person name="Cuesta I."/>
            <person name="Valdezate S."/>
        </authorList>
    </citation>
    <scope>NUCLEOTIDE SEQUENCE [LARGE SCALE GENOMIC DNA]</scope>
    <source>
        <strain evidence="3 4">CNM20110626</strain>
    </source>
</reference>